<sequence>MSYHHFRTNRSDVAPPRDIPVCLHDQDGTMLYEDDFAGLRNRIIMLNDAATLEKYIVKDPIGALAPTDLFYHDPFFIAAKYGSTDALHLLLELYNNIACQHAQIETACFLLDSQPPLGNVHTRSKCGDTTLLRVASSLEIFEFEDFKDNNYSLEWIRERFARSEDLMQLLLDRGASARDSNTVGTFREHYDKGKSQPRDIVLGLAVTHASYGLVKRLIGKGADILRRDWYQRKPTISFGGDCVIDAQNVTAVHISSLYWNYWAPTLHWAAAGPTFRNELTIPESEVGMRIIDTSKLLLDAIPNIINLQDKEGATALHYTVSSHAECGAGHCGDAIRFLCDIGIKCRGQKQ</sequence>
<evidence type="ECO:0000313" key="1">
    <source>
        <dbReference type="EMBL" id="EED20778.1"/>
    </source>
</evidence>
<keyword evidence="2" id="KW-1185">Reference proteome</keyword>
<reference evidence="2" key="1">
    <citation type="journal article" date="2015" name="Genome Announc.">
        <title>Genome sequence of the AIDS-associated pathogen Penicillium marneffei (ATCC18224) and its near taxonomic relative Talaromyces stipitatus (ATCC10500).</title>
        <authorList>
            <person name="Nierman W.C."/>
            <person name="Fedorova-Abrams N.D."/>
            <person name="Andrianopoulos A."/>
        </authorList>
    </citation>
    <scope>NUCLEOTIDE SEQUENCE [LARGE SCALE GENOMIC DNA]</scope>
    <source>
        <strain evidence="2">ATCC 10500 / CBS 375.48 / QM 6759 / NRRL 1006</strain>
    </source>
</reference>
<name>B8M435_TALSN</name>
<proteinExistence type="predicted"/>
<dbReference type="InParanoid" id="B8M435"/>
<dbReference type="AlphaFoldDB" id="B8M435"/>
<dbReference type="Proteomes" id="UP000001745">
    <property type="component" value="Unassembled WGS sequence"/>
</dbReference>
<dbReference type="PhylomeDB" id="B8M435"/>
<organism evidence="1 2">
    <name type="scientific">Talaromyces stipitatus (strain ATCC 10500 / CBS 375.48 / QM 6759 / NRRL 1006)</name>
    <name type="common">Penicillium stipitatum</name>
    <dbReference type="NCBI Taxonomy" id="441959"/>
    <lineage>
        <taxon>Eukaryota</taxon>
        <taxon>Fungi</taxon>
        <taxon>Dikarya</taxon>
        <taxon>Ascomycota</taxon>
        <taxon>Pezizomycotina</taxon>
        <taxon>Eurotiomycetes</taxon>
        <taxon>Eurotiomycetidae</taxon>
        <taxon>Eurotiales</taxon>
        <taxon>Trichocomaceae</taxon>
        <taxon>Talaromyces</taxon>
        <taxon>Talaromyces sect. Talaromyces</taxon>
    </lineage>
</organism>
<dbReference type="InterPro" id="IPR036770">
    <property type="entry name" value="Ankyrin_rpt-contain_sf"/>
</dbReference>
<dbReference type="RefSeq" id="XP_002481212.1">
    <property type="nucleotide sequence ID" value="XM_002481167.1"/>
</dbReference>
<dbReference type="STRING" id="441959.B8M435"/>
<dbReference type="OMA" id="CETDQFD"/>
<accession>B8M435</accession>
<gene>
    <name evidence="1" type="ORF">TSTA_039730</name>
</gene>
<dbReference type="SUPFAM" id="SSF48403">
    <property type="entry name" value="Ankyrin repeat"/>
    <property type="match status" value="1"/>
</dbReference>
<evidence type="ECO:0008006" key="3">
    <source>
        <dbReference type="Google" id="ProtNLM"/>
    </source>
</evidence>
<dbReference type="HOGENOM" id="CLU_792676_0_0_1"/>
<dbReference type="VEuPathDB" id="FungiDB:TSTA_039730"/>
<dbReference type="OrthoDB" id="823504at2759"/>
<dbReference type="GeneID" id="8109311"/>
<evidence type="ECO:0000313" key="2">
    <source>
        <dbReference type="Proteomes" id="UP000001745"/>
    </source>
</evidence>
<protein>
    <recommendedName>
        <fullName evidence="3">Ankyrin repeat-containing protein</fullName>
    </recommendedName>
</protein>
<dbReference type="EMBL" id="EQ962654">
    <property type="protein sequence ID" value="EED20778.1"/>
    <property type="molecule type" value="Genomic_DNA"/>
</dbReference>
<dbReference type="Gene3D" id="1.25.40.20">
    <property type="entry name" value="Ankyrin repeat-containing domain"/>
    <property type="match status" value="1"/>
</dbReference>
<dbReference type="eggNOG" id="KOG4177">
    <property type="taxonomic scope" value="Eukaryota"/>
</dbReference>